<dbReference type="SUPFAM" id="SSF55961">
    <property type="entry name" value="Bet v1-like"/>
    <property type="match status" value="1"/>
</dbReference>
<dbReference type="Proteomes" id="UP001595909">
    <property type="component" value="Unassembled WGS sequence"/>
</dbReference>
<evidence type="ECO:0000313" key="1">
    <source>
        <dbReference type="EMBL" id="MFC4833555.1"/>
    </source>
</evidence>
<dbReference type="EMBL" id="JBHSIM010000029">
    <property type="protein sequence ID" value="MFC4833555.1"/>
    <property type="molecule type" value="Genomic_DNA"/>
</dbReference>
<gene>
    <name evidence="1" type="ORF">ACFPEL_14170</name>
</gene>
<accession>A0ABV9RMG1</accession>
<name>A0ABV9RMG1_9PSEU</name>
<dbReference type="InterPro" id="IPR023393">
    <property type="entry name" value="START-like_dom_sf"/>
</dbReference>
<comment type="caution">
    <text evidence="1">The sequence shown here is derived from an EMBL/GenBank/DDBJ whole genome shotgun (WGS) entry which is preliminary data.</text>
</comment>
<evidence type="ECO:0000313" key="2">
    <source>
        <dbReference type="Proteomes" id="UP001595909"/>
    </source>
</evidence>
<dbReference type="Gene3D" id="3.30.530.20">
    <property type="match status" value="1"/>
</dbReference>
<dbReference type="RefSeq" id="WP_274191595.1">
    <property type="nucleotide sequence ID" value="NZ_BAABHN010000029.1"/>
</dbReference>
<organism evidence="1 2">
    <name type="scientific">Actinomycetospora chibensis</name>
    <dbReference type="NCBI Taxonomy" id="663606"/>
    <lineage>
        <taxon>Bacteria</taxon>
        <taxon>Bacillati</taxon>
        <taxon>Actinomycetota</taxon>
        <taxon>Actinomycetes</taxon>
        <taxon>Pseudonocardiales</taxon>
        <taxon>Pseudonocardiaceae</taxon>
        <taxon>Actinomycetospora</taxon>
    </lineage>
</organism>
<proteinExistence type="predicted"/>
<dbReference type="InterPro" id="IPR019587">
    <property type="entry name" value="Polyketide_cyclase/dehydratase"/>
</dbReference>
<dbReference type="Pfam" id="PF10604">
    <property type="entry name" value="Polyketide_cyc2"/>
    <property type="match status" value="1"/>
</dbReference>
<keyword evidence="2" id="KW-1185">Reference proteome</keyword>
<reference evidence="2" key="1">
    <citation type="journal article" date="2019" name="Int. J. Syst. Evol. Microbiol.">
        <title>The Global Catalogue of Microorganisms (GCM) 10K type strain sequencing project: providing services to taxonomists for standard genome sequencing and annotation.</title>
        <authorList>
            <consortium name="The Broad Institute Genomics Platform"/>
            <consortium name="The Broad Institute Genome Sequencing Center for Infectious Disease"/>
            <person name="Wu L."/>
            <person name="Ma J."/>
        </authorList>
    </citation>
    <scope>NUCLEOTIDE SEQUENCE [LARGE SCALE GENOMIC DNA]</scope>
    <source>
        <strain evidence="2">CCUG 50347</strain>
    </source>
</reference>
<protein>
    <submittedName>
        <fullName evidence="1">SRPBCC family protein</fullName>
    </submittedName>
</protein>
<sequence>MEYTVSRDVDADAGTVWAVIADVERMPAWTSTMTRVRVLDGGELRVGTRVRVEQPRLPTATWEVTELEPGRSFTWASPAPGLRSVAWHAVEPTDAGRSRVTLGIRQTGPLGVVATLLGPLTRRYVDTEIAGIVAEATRTT</sequence>